<reference evidence="2 3" key="1">
    <citation type="journal article" date="2016" name="Int. J. Syst. Evol. Microbiol.">
        <title>Pontibacter aydingkolensis sp. nov., isolated from soil of a salt lake.</title>
        <authorList>
            <person name="Osman G."/>
            <person name="Zhang T."/>
            <person name="Lou K."/>
            <person name="Gao Y."/>
            <person name="Chang W."/>
            <person name="Lin Q."/>
            <person name="Yang H.M."/>
            <person name="Huo X.D."/>
            <person name="Wang N."/>
        </authorList>
    </citation>
    <scope>NUCLEOTIDE SEQUENCE [LARGE SCALE GENOMIC DNA]</scope>
    <source>
        <strain evidence="2 3">KACC 19255</strain>
    </source>
</reference>
<sequence>MKKNLTRLAVVCLSILCGVVWGGVAQAQQRTALDVQEWAEGKVVLVTGDTLYGALTYYRTPDIVNVHHADGSMSSVSPVNVEYFIAQEMPSGRSYTFRTLNWDLDKPYSNFKKPTFFEELNRGALTLVVRESYVQRDGNGQAASSFYSDNALSNNEIRFSGQIKEQYYVLLPNNELIRLRNLRKDLHTLFGDKSKDVKSYIKLNKLEYEKPHELIAIINYFNVITNATGHVF</sequence>
<keyword evidence="3" id="KW-1185">Reference proteome</keyword>
<feature type="signal peptide" evidence="1">
    <location>
        <begin position="1"/>
        <end position="27"/>
    </location>
</feature>
<evidence type="ECO:0008006" key="4">
    <source>
        <dbReference type="Google" id="ProtNLM"/>
    </source>
</evidence>
<organism evidence="2 3">
    <name type="scientific">Pontibacter aydingkolensis</name>
    <dbReference type="NCBI Taxonomy" id="1911536"/>
    <lineage>
        <taxon>Bacteria</taxon>
        <taxon>Pseudomonadati</taxon>
        <taxon>Bacteroidota</taxon>
        <taxon>Cytophagia</taxon>
        <taxon>Cytophagales</taxon>
        <taxon>Hymenobacteraceae</taxon>
        <taxon>Pontibacter</taxon>
    </lineage>
</organism>
<feature type="chain" id="PRO_5047213084" description="DUF3857 domain-containing protein" evidence="1">
    <location>
        <begin position="28"/>
        <end position="232"/>
    </location>
</feature>
<name>A0ABS7CUX6_9BACT</name>
<protein>
    <recommendedName>
        <fullName evidence="4">DUF3857 domain-containing protein</fullName>
    </recommendedName>
</protein>
<gene>
    <name evidence="2" type="ORF">K0O23_11285</name>
</gene>
<dbReference type="EMBL" id="JAHYXK010000008">
    <property type="protein sequence ID" value="MBW7467651.1"/>
    <property type="molecule type" value="Genomic_DNA"/>
</dbReference>
<accession>A0ABS7CUX6</accession>
<evidence type="ECO:0000313" key="2">
    <source>
        <dbReference type="EMBL" id="MBW7467651.1"/>
    </source>
</evidence>
<dbReference type="Proteomes" id="UP000813018">
    <property type="component" value="Unassembled WGS sequence"/>
</dbReference>
<proteinExistence type="predicted"/>
<evidence type="ECO:0000256" key="1">
    <source>
        <dbReference type="SAM" id="SignalP"/>
    </source>
</evidence>
<evidence type="ECO:0000313" key="3">
    <source>
        <dbReference type="Proteomes" id="UP000813018"/>
    </source>
</evidence>
<dbReference type="RefSeq" id="WP_219877529.1">
    <property type="nucleotide sequence ID" value="NZ_JAHYXK010000008.1"/>
</dbReference>
<keyword evidence="1" id="KW-0732">Signal</keyword>
<comment type="caution">
    <text evidence="2">The sequence shown here is derived from an EMBL/GenBank/DDBJ whole genome shotgun (WGS) entry which is preliminary data.</text>
</comment>